<evidence type="ECO:0000313" key="1">
    <source>
        <dbReference type="EMBL" id="SFU81851.1"/>
    </source>
</evidence>
<protein>
    <submittedName>
        <fullName evidence="1">Uncharacterized protein</fullName>
    </submittedName>
</protein>
<dbReference type="OrthoDB" id="9962888at2"/>
<keyword evidence="2" id="KW-1185">Reference proteome</keyword>
<organism evidence="1 2">
    <name type="scientific">Paenacidovorax caeni</name>
    <dbReference type="NCBI Taxonomy" id="343013"/>
    <lineage>
        <taxon>Bacteria</taxon>
        <taxon>Pseudomonadati</taxon>
        <taxon>Pseudomonadota</taxon>
        <taxon>Betaproteobacteria</taxon>
        <taxon>Burkholderiales</taxon>
        <taxon>Comamonadaceae</taxon>
        <taxon>Paenacidovorax</taxon>
    </lineage>
</organism>
<evidence type="ECO:0000313" key="2">
    <source>
        <dbReference type="Proteomes" id="UP000183656"/>
    </source>
</evidence>
<reference evidence="1 2" key="1">
    <citation type="submission" date="2016-10" db="EMBL/GenBank/DDBJ databases">
        <authorList>
            <person name="de Groot N.N."/>
        </authorList>
    </citation>
    <scope>NUCLEOTIDE SEQUENCE [LARGE SCALE GENOMIC DNA]</scope>
    <source>
        <strain evidence="1 2">R-24608</strain>
    </source>
</reference>
<dbReference type="AlphaFoldDB" id="A0A1I7J9R5"/>
<proteinExistence type="predicted"/>
<dbReference type="Proteomes" id="UP000183656">
    <property type="component" value="Unassembled WGS sequence"/>
</dbReference>
<dbReference type="EMBL" id="FPBX01000023">
    <property type="protein sequence ID" value="SFU81851.1"/>
    <property type="molecule type" value="Genomic_DNA"/>
</dbReference>
<accession>A0A1I7J9R5</accession>
<name>A0A1I7J9R5_9BURK</name>
<gene>
    <name evidence="1" type="ORF">SAMN04489707_102368</name>
</gene>
<dbReference type="RefSeq" id="WP_054256466.1">
    <property type="nucleotide sequence ID" value="NZ_CYIG01000018.1"/>
</dbReference>
<sequence>MNSSSCLDKSKLPYSLLLDPQTQRAAAYTNTHLTITEEASKTLLDYAKAHTAKSAPFDAREHAAGMPNRRPLPAWATPEVQERLVLIWIKRPHGDAPEEEWQAIPPR</sequence>